<gene>
    <name evidence="26" type="primary">LOC105050933</name>
</gene>
<feature type="binding site" evidence="21">
    <location>
        <position position="713"/>
    </location>
    <ligand>
        <name>ATP</name>
        <dbReference type="ChEBI" id="CHEBI:30616"/>
    </ligand>
</feature>
<dbReference type="GO" id="GO:0009791">
    <property type="term" value="P:post-embryonic development"/>
    <property type="evidence" value="ECO:0007669"/>
    <property type="project" value="UniProtKB-ARBA"/>
</dbReference>
<accession>A0A6J0PLQ3</accession>
<evidence type="ECO:0000256" key="7">
    <source>
        <dbReference type="ARBA" id="ARBA00022614"/>
    </source>
</evidence>
<evidence type="ECO:0000259" key="24">
    <source>
        <dbReference type="PROSITE" id="PS50011"/>
    </source>
</evidence>
<comment type="subcellular location">
    <subcellularLocation>
        <location evidence="1">Cell membrane</location>
        <topology evidence="1">Single-pass membrane protein</topology>
    </subcellularLocation>
</comment>
<evidence type="ECO:0000256" key="3">
    <source>
        <dbReference type="ARBA" id="ARBA00012513"/>
    </source>
</evidence>
<dbReference type="PANTHER" id="PTHR48053">
    <property type="entry name" value="LEUCINE RICH REPEAT FAMILY PROTEIN, EXPRESSED"/>
    <property type="match status" value="1"/>
</dbReference>
<evidence type="ECO:0000256" key="20">
    <source>
        <dbReference type="ARBA" id="ARBA00048679"/>
    </source>
</evidence>
<evidence type="ECO:0000256" key="18">
    <source>
        <dbReference type="ARBA" id="ARBA00023180"/>
    </source>
</evidence>
<name>A0A6J0PLQ3_ELAGV</name>
<sequence>MTKVISRPRSAVTTRQKMIAFMGLKHTILLLLLLQHIVSGDDQPLPYRRQQAILREKATLLFFKNNIISPPQAALANWNESTDVCDFIGVICDRWRLHVVRLQLRGNHLDGPIPPSLANLTGLEWLDLSENHLTGHIPVEFSNLEQLMFLELSANLLDGPIPQSLATISSLFYINLGYNLLTGQIPALILRNCSQLQDVDFSVNYLTGEIPSEARIHLPNLSILNLYSDNLTGKLPPWLSNSSFLSQLDVGYNFLSGELPSDIVSNKTYLKVLHLSYNNFSSHHIDTDLRPFFLAISNCSKLTELEMAGLALVGPLPQLVGGVPKSLSTIQLGDNMIFGQIPPDIGHLVNITLLNLSSNLLNGTIPTLIGKLLKLEQLIFSDNFLSGVIPPEIGNIGSIGLLDLSNNTLSGEIPRSLGNLSLISEIHLQKNQLYGEIPASLGRCMNLLKLDLSYNRLTGRIPLEMSGIVKISFNLSHNQLQGPLPIELSKMDQVQEIDLSSNNLTGEVISQLSACAELKLINLSHNSLQGQLPKSFGDLQNLETLDVSFNYLTGEIPLKLNKCTRLTHLNLSYNDFNGPIPAGRVFSLFTNLSYLGNPHLCGSVVGRACSERRRWLHSHKFLITICVSASLLALLLALCCVIGIRKTRGRIFRGRDDMFGSSSLVLKSSFPRITYRELVKATGEFDQDRLIGSGSYGRVYKGVLRDGTIVAVKVLHLQTGNSTKSFNRECQVLKRIRHRNLMRIITACSRPDFKALVLPFMANGSLESVLYSGSSELSLIQRVNICSDIAEGIAYLHHHSPVMVIHCDLKPSNVLLNDGMTALVSDFGIARLVMNVGAGNTTGADDMGSSTATMLRGSIGYIAPEYGIGSDASIKGDVYSFGVVVLEMVTRKRPTDEMFKGGLGLPNWVKSHYIGRMETVIDASLVTAVENQTYEVKRMWEVAIGELVDLGLLCTQESPSSRPTMLDAADDLGRLKRYLSGDTTTSFATSLGMSSSTIGEDAGTSISNLD</sequence>
<comment type="catalytic activity">
    <reaction evidence="20">
        <text>L-seryl-[protein] + ATP = O-phospho-L-seryl-[protein] + ADP + H(+)</text>
        <dbReference type="Rhea" id="RHEA:17989"/>
        <dbReference type="Rhea" id="RHEA-COMP:9863"/>
        <dbReference type="Rhea" id="RHEA-COMP:11604"/>
        <dbReference type="ChEBI" id="CHEBI:15378"/>
        <dbReference type="ChEBI" id="CHEBI:29999"/>
        <dbReference type="ChEBI" id="CHEBI:30616"/>
        <dbReference type="ChEBI" id="CHEBI:83421"/>
        <dbReference type="ChEBI" id="CHEBI:456216"/>
        <dbReference type="EC" id="2.7.11.1"/>
    </reaction>
</comment>
<keyword evidence="9 22" id="KW-0812">Transmembrane</keyword>
<dbReference type="FunCoup" id="A0A6J0PLQ3">
    <property type="interactions" value="2762"/>
</dbReference>
<dbReference type="Gene3D" id="1.10.510.10">
    <property type="entry name" value="Transferase(Phosphotransferase) domain 1"/>
    <property type="match status" value="1"/>
</dbReference>
<evidence type="ECO:0000256" key="15">
    <source>
        <dbReference type="ARBA" id="ARBA00022989"/>
    </source>
</evidence>
<evidence type="ECO:0000256" key="5">
    <source>
        <dbReference type="ARBA" id="ARBA00022527"/>
    </source>
</evidence>
<keyword evidence="15 22" id="KW-1133">Transmembrane helix</keyword>
<comment type="catalytic activity">
    <reaction evidence="19">
        <text>L-threonyl-[protein] + ATP = O-phospho-L-threonyl-[protein] + ADP + H(+)</text>
        <dbReference type="Rhea" id="RHEA:46608"/>
        <dbReference type="Rhea" id="RHEA-COMP:11060"/>
        <dbReference type="Rhea" id="RHEA-COMP:11605"/>
        <dbReference type="ChEBI" id="CHEBI:15378"/>
        <dbReference type="ChEBI" id="CHEBI:30013"/>
        <dbReference type="ChEBI" id="CHEBI:30616"/>
        <dbReference type="ChEBI" id="CHEBI:61977"/>
        <dbReference type="ChEBI" id="CHEBI:456216"/>
        <dbReference type="EC" id="2.7.11.1"/>
    </reaction>
</comment>
<evidence type="ECO:0000256" key="9">
    <source>
        <dbReference type="ARBA" id="ARBA00022692"/>
    </source>
</evidence>
<evidence type="ECO:0000256" key="10">
    <source>
        <dbReference type="ARBA" id="ARBA00022729"/>
    </source>
</evidence>
<dbReference type="Pfam" id="PF13855">
    <property type="entry name" value="LRR_8"/>
    <property type="match status" value="2"/>
</dbReference>
<dbReference type="SMART" id="SM00220">
    <property type="entry name" value="S_TKc"/>
    <property type="match status" value="1"/>
</dbReference>
<dbReference type="Pfam" id="PF00069">
    <property type="entry name" value="Pkinase"/>
    <property type="match status" value="1"/>
</dbReference>
<dbReference type="InterPro" id="IPR051716">
    <property type="entry name" value="Plant_RL_S/T_kinase"/>
</dbReference>
<dbReference type="Gene3D" id="3.30.200.20">
    <property type="entry name" value="Phosphorylase Kinase, domain 1"/>
    <property type="match status" value="1"/>
</dbReference>
<dbReference type="PANTHER" id="PTHR48053:SF151">
    <property type="entry name" value="OS02G0216000 PROTEIN"/>
    <property type="match status" value="1"/>
</dbReference>
<dbReference type="InParanoid" id="A0A6J0PLQ3"/>
<dbReference type="FunFam" id="3.80.10.10:FF:000233">
    <property type="entry name" value="Leucine-rich repeat receptor-like protein kinase TDR"/>
    <property type="match status" value="1"/>
</dbReference>
<dbReference type="InterPro" id="IPR001611">
    <property type="entry name" value="Leu-rich_rpt"/>
</dbReference>
<dbReference type="FunFam" id="1.10.510.10:FF:000358">
    <property type="entry name" value="Putative leucine-rich repeat receptor-like serine/threonine-protein kinase"/>
    <property type="match status" value="1"/>
</dbReference>
<evidence type="ECO:0000313" key="25">
    <source>
        <dbReference type="Proteomes" id="UP000504607"/>
    </source>
</evidence>
<evidence type="ECO:0000256" key="12">
    <source>
        <dbReference type="ARBA" id="ARBA00022741"/>
    </source>
</evidence>
<dbReference type="EC" id="2.7.11.1" evidence="3"/>
<keyword evidence="12 21" id="KW-0547">Nucleotide-binding</keyword>
<dbReference type="InterPro" id="IPR008271">
    <property type="entry name" value="Ser/Thr_kinase_AS"/>
</dbReference>
<feature type="signal peptide" evidence="23">
    <location>
        <begin position="1"/>
        <end position="40"/>
    </location>
</feature>
<dbReference type="AlphaFoldDB" id="A0A6J0PLQ3"/>
<dbReference type="OrthoDB" id="4062651at2759"/>
<dbReference type="RefSeq" id="XP_019707795.1">
    <property type="nucleotide sequence ID" value="XM_019852236.2"/>
</dbReference>
<organism evidence="25 26">
    <name type="scientific">Elaeis guineensis var. tenera</name>
    <name type="common">Oil palm</name>
    <dbReference type="NCBI Taxonomy" id="51953"/>
    <lineage>
        <taxon>Eukaryota</taxon>
        <taxon>Viridiplantae</taxon>
        <taxon>Streptophyta</taxon>
        <taxon>Embryophyta</taxon>
        <taxon>Tracheophyta</taxon>
        <taxon>Spermatophyta</taxon>
        <taxon>Magnoliopsida</taxon>
        <taxon>Liliopsida</taxon>
        <taxon>Arecaceae</taxon>
        <taxon>Arecoideae</taxon>
        <taxon>Cocoseae</taxon>
        <taxon>Elaeidinae</taxon>
        <taxon>Elaeis</taxon>
    </lineage>
</organism>
<dbReference type="SUPFAM" id="SSF56112">
    <property type="entry name" value="Protein kinase-like (PK-like)"/>
    <property type="match status" value="1"/>
</dbReference>
<proteinExistence type="inferred from homology"/>
<dbReference type="GO" id="GO:0005886">
    <property type="term" value="C:plasma membrane"/>
    <property type="evidence" value="ECO:0007669"/>
    <property type="project" value="UniProtKB-SubCell"/>
</dbReference>
<dbReference type="PROSITE" id="PS00108">
    <property type="entry name" value="PROTEIN_KINASE_ST"/>
    <property type="match status" value="1"/>
</dbReference>
<dbReference type="InterPro" id="IPR032675">
    <property type="entry name" value="LRR_dom_sf"/>
</dbReference>
<evidence type="ECO:0000256" key="8">
    <source>
        <dbReference type="ARBA" id="ARBA00022679"/>
    </source>
</evidence>
<dbReference type="CDD" id="cd14066">
    <property type="entry name" value="STKc_IRAK"/>
    <property type="match status" value="1"/>
</dbReference>
<evidence type="ECO:0000256" key="23">
    <source>
        <dbReference type="SAM" id="SignalP"/>
    </source>
</evidence>
<dbReference type="SUPFAM" id="SSF52058">
    <property type="entry name" value="L domain-like"/>
    <property type="match status" value="2"/>
</dbReference>
<dbReference type="FunFam" id="3.80.10.10:FF:000095">
    <property type="entry name" value="LRR receptor-like serine/threonine-protein kinase GSO1"/>
    <property type="match status" value="1"/>
</dbReference>
<evidence type="ECO:0000256" key="6">
    <source>
        <dbReference type="ARBA" id="ARBA00022553"/>
    </source>
</evidence>
<dbReference type="Proteomes" id="UP000504607">
    <property type="component" value="Chromosome 8"/>
</dbReference>
<evidence type="ECO:0000256" key="1">
    <source>
        <dbReference type="ARBA" id="ARBA00004162"/>
    </source>
</evidence>
<keyword evidence="18" id="KW-0325">Glycoprotein</keyword>
<dbReference type="InterPro" id="IPR011009">
    <property type="entry name" value="Kinase-like_dom_sf"/>
</dbReference>
<keyword evidence="8" id="KW-0808">Transferase</keyword>
<dbReference type="Pfam" id="PF00560">
    <property type="entry name" value="LRR_1"/>
    <property type="match status" value="4"/>
</dbReference>
<dbReference type="GO" id="GO:0005524">
    <property type="term" value="F:ATP binding"/>
    <property type="evidence" value="ECO:0007669"/>
    <property type="project" value="UniProtKB-UniRule"/>
</dbReference>
<comment type="similarity">
    <text evidence="2">Belongs to the protein kinase superfamily. Ser/Thr protein kinase family.</text>
</comment>
<keyword evidence="7" id="KW-0433">Leucine-rich repeat</keyword>
<evidence type="ECO:0000256" key="21">
    <source>
        <dbReference type="PROSITE-ProRule" id="PRU10141"/>
    </source>
</evidence>
<dbReference type="PROSITE" id="PS00107">
    <property type="entry name" value="PROTEIN_KINASE_ATP"/>
    <property type="match status" value="1"/>
</dbReference>
<dbReference type="InterPro" id="IPR017441">
    <property type="entry name" value="Protein_kinase_ATP_BS"/>
</dbReference>
<evidence type="ECO:0000256" key="19">
    <source>
        <dbReference type="ARBA" id="ARBA00047899"/>
    </source>
</evidence>
<keyword evidence="25" id="KW-1185">Reference proteome</keyword>
<protein>
    <recommendedName>
        <fullName evidence="3">non-specific serine/threonine protein kinase</fullName>
        <ecNumber evidence="3">2.7.11.1</ecNumber>
    </recommendedName>
</protein>
<keyword evidence="14 21" id="KW-0067">ATP-binding</keyword>
<evidence type="ECO:0000313" key="26">
    <source>
        <dbReference type="RefSeq" id="XP_019707795.1"/>
    </source>
</evidence>
<dbReference type="InterPro" id="IPR013210">
    <property type="entry name" value="LRR_N_plant-typ"/>
</dbReference>
<keyword evidence="11" id="KW-0677">Repeat</keyword>
<dbReference type="FunFam" id="3.30.200.20:FF:000543">
    <property type="entry name" value="Putative leucine-rich repeat receptor-like serine/threonine-protein kinase"/>
    <property type="match status" value="1"/>
</dbReference>
<feature type="transmembrane region" description="Helical" evidence="22">
    <location>
        <begin position="621"/>
        <end position="644"/>
    </location>
</feature>
<evidence type="ECO:0000256" key="14">
    <source>
        <dbReference type="ARBA" id="ARBA00022840"/>
    </source>
</evidence>
<evidence type="ECO:0000256" key="22">
    <source>
        <dbReference type="SAM" id="Phobius"/>
    </source>
</evidence>
<dbReference type="InterPro" id="IPR000719">
    <property type="entry name" value="Prot_kinase_dom"/>
</dbReference>
<feature type="domain" description="Protein kinase" evidence="24">
    <location>
        <begin position="685"/>
        <end position="979"/>
    </location>
</feature>
<reference evidence="26" key="1">
    <citation type="submission" date="2025-08" db="UniProtKB">
        <authorList>
            <consortium name="RefSeq"/>
        </authorList>
    </citation>
    <scope>IDENTIFICATION</scope>
</reference>
<dbReference type="PROSITE" id="PS50011">
    <property type="entry name" value="PROTEIN_KINASE_DOM"/>
    <property type="match status" value="1"/>
</dbReference>
<keyword evidence="17" id="KW-0675">Receptor</keyword>
<dbReference type="GO" id="GO:0004674">
    <property type="term" value="F:protein serine/threonine kinase activity"/>
    <property type="evidence" value="ECO:0007669"/>
    <property type="project" value="UniProtKB-KW"/>
</dbReference>
<evidence type="ECO:0000256" key="4">
    <source>
        <dbReference type="ARBA" id="ARBA00022475"/>
    </source>
</evidence>
<dbReference type="Gene3D" id="3.80.10.10">
    <property type="entry name" value="Ribonuclease Inhibitor"/>
    <property type="match status" value="2"/>
</dbReference>
<dbReference type="Pfam" id="PF08263">
    <property type="entry name" value="LRRNT_2"/>
    <property type="match status" value="1"/>
</dbReference>
<evidence type="ECO:0000256" key="13">
    <source>
        <dbReference type="ARBA" id="ARBA00022777"/>
    </source>
</evidence>
<keyword evidence="16 22" id="KW-0472">Membrane</keyword>
<evidence type="ECO:0000256" key="2">
    <source>
        <dbReference type="ARBA" id="ARBA00008684"/>
    </source>
</evidence>
<feature type="chain" id="PRO_5026675487" description="non-specific serine/threonine protein kinase" evidence="23">
    <location>
        <begin position="41"/>
        <end position="1010"/>
    </location>
</feature>
<keyword evidence="6" id="KW-0597">Phosphoprotein</keyword>
<keyword evidence="10 23" id="KW-0732">Signal</keyword>
<evidence type="ECO:0000256" key="16">
    <source>
        <dbReference type="ARBA" id="ARBA00023136"/>
    </source>
</evidence>
<keyword evidence="13" id="KW-0418">Kinase</keyword>
<evidence type="ECO:0000256" key="11">
    <source>
        <dbReference type="ARBA" id="ARBA00022737"/>
    </source>
</evidence>
<evidence type="ECO:0000256" key="17">
    <source>
        <dbReference type="ARBA" id="ARBA00023170"/>
    </source>
</evidence>
<keyword evidence="5" id="KW-0723">Serine/threonine-protein kinase</keyword>
<keyword evidence="4" id="KW-1003">Cell membrane</keyword>